<dbReference type="Pfam" id="PF00386">
    <property type="entry name" value="C1q"/>
    <property type="match status" value="1"/>
</dbReference>
<dbReference type="PANTHER" id="PTHR22923">
    <property type="entry name" value="CEREBELLIN-RELATED"/>
    <property type="match status" value="1"/>
</dbReference>
<dbReference type="SMART" id="SM00110">
    <property type="entry name" value="C1Q"/>
    <property type="match status" value="1"/>
</dbReference>
<evidence type="ECO:0000259" key="6">
    <source>
        <dbReference type="PROSITE" id="PS50871"/>
    </source>
</evidence>
<dbReference type="PANTHER" id="PTHR22923:SF62">
    <property type="entry name" value="CVP18"/>
    <property type="match status" value="1"/>
</dbReference>
<keyword evidence="4" id="KW-1133">Transmembrane helix</keyword>
<proteinExistence type="predicted"/>
<name>A0A164LJ47_9CRUS</name>
<comment type="subcellular location">
    <subcellularLocation>
        <location evidence="1">Secreted</location>
    </subcellularLocation>
</comment>
<keyword evidence="4" id="KW-0812">Transmembrane</keyword>
<feature type="transmembrane region" description="Helical" evidence="4">
    <location>
        <begin position="221"/>
        <end position="241"/>
    </location>
</feature>
<dbReference type="EMBL" id="LRGB01003128">
    <property type="protein sequence ID" value="KZS04160.1"/>
    <property type="molecule type" value="Genomic_DNA"/>
</dbReference>
<dbReference type="OrthoDB" id="6154955at2759"/>
<keyword evidence="4" id="KW-0472">Membrane</keyword>
<evidence type="ECO:0000256" key="4">
    <source>
        <dbReference type="SAM" id="Phobius"/>
    </source>
</evidence>
<evidence type="ECO:0000313" key="7">
    <source>
        <dbReference type="EMBL" id="KZS04160.1"/>
    </source>
</evidence>
<reference evidence="7 8" key="1">
    <citation type="submission" date="2016-03" db="EMBL/GenBank/DDBJ databases">
        <title>EvidentialGene: Evidence-directed Construction of Genes on Genomes.</title>
        <authorList>
            <person name="Gilbert D.G."/>
            <person name="Choi J.-H."/>
            <person name="Mockaitis K."/>
            <person name="Colbourne J."/>
            <person name="Pfrender M."/>
        </authorList>
    </citation>
    <scope>NUCLEOTIDE SEQUENCE [LARGE SCALE GENOMIC DNA]</scope>
    <source>
        <strain evidence="7 8">Xinb3</strain>
        <tissue evidence="7">Complete organism</tissue>
    </source>
</reference>
<dbReference type="PROSITE" id="PS50871">
    <property type="entry name" value="C1Q"/>
    <property type="match status" value="1"/>
</dbReference>
<feature type="domain" description="C1q" evidence="6">
    <location>
        <begin position="172"/>
        <end position="327"/>
    </location>
</feature>
<evidence type="ECO:0000256" key="5">
    <source>
        <dbReference type="SAM" id="SignalP"/>
    </source>
</evidence>
<evidence type="ECO:0000256" key="3">
    <source>
        <dbReference type="ARBA" id="ARBA00022729"/>
    </source>
</evidence>
<dbReference type="InterPro" id="IPR050822">
    <property type="entry name" value="Cerebellin_Synaptic_Org"/>
</dbReference>
<keyword evidence="3 5" id="KW-0732">Signal</keyword>
<keyword evidence="8" id="KW-1185">Reference proteome</keyword>
<comment type="caution">
    <text evidence="7">The sequence shown here is derived from an EMBL/GenBank/DDBJ whole genome shotgun (WGS) entry which is preliminary data.</text>
</comment>
<dbReference type="InterPro" id="IPR001073">
    <property type="entry name" value="C1q_dom"/>
</dbReference>
<sequence length="327" mass="36829">MKEIRYKKIFFTVVLTFYTLKVEASYNNKTNALTLNVAKIEKMFIAEESALSNYEIKMLSEQITNNTNFITMSEQLIALNNQMEEIQGSLKTEISSIAEKFSTVQDTLDSQSYTQNQLIIKLPVLEESTNSIREKMISIEEGLNKTHMAQKKLENSEILQSERTQPNSNLYDAKKKVAFFAQRNSSYGNQGSIIPYTSSHLNLGNSLDLTSGLFTVPVRGIYHFHFTGIFAVMCVCFLTALKTKKESCGTSRLTVQLIQLGTPNKMLAEGHLNSNDWYGWFPVHLEAMVLLQKNDLVGVQLLEGSIHESGQLSQLTGFFGFLASEIV</sequence>
<dbReference type="Proteomes" id="UP000076858">
    <property type="component" value="Unassembled WGS sequence"/>
</dbReference>
<keyword evidence="2" id="KW-0964">Secreted</keyword>
<gene>
    <name evidence="7" type="ORF">APZ42_032949</name>
</gene>
<dbReference type="AlphaFoldDB" id="A0A164LJ47"/>
<feature type="chain" id="PRO_5007851552" evidence="5">
    <location>
        <begin position="25"/>
        <end position="327"/>
    </location>
</feature>
<accession>A0A164LJ47</accession>
<dbReference type="InterPro" id="IPR008983">
    <property type="entry name" value="Tumour_necrosis_fac-like_dom"/>
</dbReference>
<evidence type="ECO:0000256" key="2">
    <source>
        <dbReference type="ARBA" id="ARBA00022525"/>
    </source>
</evidence>
<organism evidence="7 8">
    <name type="scientific">Daphnia magna</name>
    <dbReference type="NCBI Taxonomy" id="35525"/>
    <lineage>
        <taxon>Eukaryota</taxon>
        <taxon>Metazoa</taxon>
        <taxon>Ecdysozoa</taxon>
        <taxon>Arthropoda</taxon>
        <taxon>Crustacea</taxon>
        <taxon>Branchiopoda</taxon>
        <taxon>Diplostraca</taxon>
        <taxon>Cladocera</taxon>
        <taxon>Anomopoda</taxon>
        <taxon>Daphniidae</taxon>
        <taxon>Daphnia</taxon>
    </lineage>
</organism>
<evidence type="ECO:0000256" key="1">
    <source>
        <dbReference type="ARBA" id="ARBA00004613"/>
    </source>
</evidence>
<protein>
    <submittedName>
        <fullName evidence="7">Vertebrate gliacolin-like protein</fullName>
    </submittedName>
</protein>
<dbReference type="SUPFAM" id="SSF49842">
    <property type="entry name" value="TNF-like"/>
    <property type="match status" value="1"/>
</dbReference>
<dbReference type="GO" id="GO:0005615">
    <property type="term" value="C:extracellular space"/>
    <property type="evidence" value="ECO:0007669"/>
    <property type="project" value="TreeGrafter"/>
</dbReference>
<evidence type="ECO:0000313" key="8">
    <source>
        <dbReference type="Proteomes" id="UP000076858"/>
    </source>
</evidence>
<feature type="signal peptide" evidence="5">
    <location>
        <begin position="1"/>
        <end position="24"/>
    </location>
</feature>
<dbReference type="Gene3D" id="2.60.120.40">
    <property type="match status" value="1"/>
</dbReference>